<protein>
    <submittedName>
        <fullName evidence="1">Uncharacterized protein</fullName>
    </submittedName>
</protein>
<organism evidence="1 2">
    <name type="scientific">Rubroshorea leprosula</name>
    <dbReference type="NCBI Taxonomy" id="152421"/>
    <lineage>
        <taxon>Eukaryota</taxon>
        <taxon>Viridiplantae</taxon>
        <taxon>Streptophyta</taxon>
        <taxon>Embryophyta</taxon>
        <taxon>Tracheophyta</taxon>
        <taxon>Spermatophyta</taxon>
        <taxon>Magnoliopsida</taxon>
        <taxon>eudicotyledons</taxon>
        <taxon>Gunneridae</taxon>
        <taxon>Pentapetalae</taxon>
        <taxon>rosids</taxon>
        <taxon>malvids</taxon>
        <taxon>Malvales</taxon>
        <taxon>Dipterocarpaceae</taxon>
        <taxon>Rubroshorea</taxon>
    </lineage>
</organism>
<dbReference type="AlphaFoldDB" id="A0AAV5M8M8"/>
<accession>A0AAV5M8M8</accession>
<evidence type="ECO:0000313" key="1">
    <source>
        <dbReference type="EMBL" id="GKV45236.1"/>
    </source>
</evidence>
<sequence length="65" mass="7181">MDQILILHASFVANKLKQSAICSSPVMQPGQFGMQLTSGGDCRLSLRVKAGSICSNTWVWRKTRK</sequence>
<keyword evidence="2" id="KW-1185">Reference proteome</keyword>
<comment type="caution">
    <text evidence="1">The sequence shown here is derived from an EMBL/GenBank/DDBJ whole genome shotgun (WGS) entry which is preliminary data.</text>
</comment>
<dbReference type="EMBL" id="BPVZ01000191">
    <property type="protein sequence ID" value="GKV45236.1"/>
    <property type="molecule type" value="Genomic_DNA"/>
</dbReference>
<reference evidence="1 2" key="1">
    <citation type="journal article" date="2021" name="Commun. Biol.">
        <title>The genome of Shorea leprosula (Dipterocarpaceae) highlights the ecological relevance of drought in aseasonal tropical rainforests.</title>
        <authorList>
            <person name="Ng K.K.S."/>
            <person name="Kobayashi M.J."/>
            <person name="Fawcett J.A."/>
            <person name="Hatakeyama M."/>
            <person name="Paape T."/>
            <person name="Ng C.H."/>
            <person name="Ang C.C."/>
            <person name="Tnah L.H."/>
            <person name="Lee C.T."/>
            <person name="Nishiyama T."/>
            <person name="Sese J."/>
            <person name="O'Brien M.J."/>
            <person name="Copetti D."/>
            <person name="Mohd Noor M.I."/>
            <person name="Ong R.C."/>
            <person name="Putra M."/>
            <person name="Sireger I.Z."/>
            <person name="Indrioko S."/>
            <person name="Kosugi Y."/>
            <person name="Izuno A."/>
            <person name="Isagi Y."/>
            <person name="Lee S.L."/>
            <person name="Shimizu K.K."/>
        </authorList>
    </citation>
    <scope>NUCLEOTIDE SEQUENCE [LARGE SCALE GENOMIC DNA]</scope>
    <source>
        <strain evidence="1">214</strain>
    </source>
</reference>
<proteinExistence type="predicted"/>
<name>A0AAV5M8M8_9ROSI</name>
<evidence type="ECO:0000313" key="2">
    <source>
        <dbReference type="Proteomes" id="UP001054252"/>
    </source>
</evidence>
<dbReference type="Proteomes" id="UP001054252">
    <property type="component" value="Unassembled WGS sequence"/>
</dbReference>
<gene>
    <name evidence="1" type="ORF">SLEP1_g52345</name>
</gene>